<evidence type="ECO:0000313" key="2">
    <source>
        <dbReference type="Proteomes" id="UP000321659"/>
    </source>
</evidence>
<evidence type="ECO:0000313" key="1">
    <source>
        <dbReference type="EMBL" id="TWW10745.1"/>
    </source>
</evidence>
<name>A0A2C8ES94_9LACO</name>
<dbReference type="AlphaFoldDB" id="A0A2C8ES94"/>
<proteinExistence type="predicted"/>
<dbReference type="RefSeq" id="WP_157051996.1">
    <property type="nucleotide sequence ID" value="NZ_CBCRTS010000009.1"/>
</dbReference>
<accession>A0A2C8ES94</accession>
<dbReference type="Proteomes" id="UP000321659">
    <property type="component" value="Unassembled WGS sequence"/>
</dbReference>
<sequence length="47" mass="4870">MTRRALIAGMTTLIGLVAGIMMGKIAVATLIGLAVGITVDQFLPNKK</sequence>
<protein>
    <submittedName>
        <fullName evidence="1">Uncharacterized protein</fullName>
    </submittedName>
</protein>
<organism evidence="1 2">
    <name type="scientific">Dellaglioa algida</name>
    <dbReference type="NCBI Taxonomy" id="105612"/>
    <lineage>
        <taxon>Bacteria</taxon>
        <taxon>Bacillati</taxon>
        <taxon>Bacillota</taxon>
        <taxon>Bacilli</taxon>
        <taxon>Lactobacillales</taxon>
        <taxon>Lactobacillaceae</taxon>
        <taxon>Dellaglioa</taxon>
    </lineage>
</organism>
<dbReference type="EMBL" id="SRRQ01000008">
    <property type="protein sequence ID" value="TWW10745.1"/>
    <property type="molecule type" value="Genomic_DNA"/>
</dbReference>
<reference evidence="1 2" key="1">
    <citation type="submission" date="2019-04" db="EMBL/GenBank/DDBJ databases">
        <title>In vitro growth and metabolic characteristics of meat-borne Lactobacillus algidus strains.</title>
        <authorList>
            <person name="Sade E."/>
            <person name="Per J."/>
            <person name="Tytti H."/>
            <person name="Johanna B.K."/>
        </authorList>
    </citation>
    <scope>NUCLEOTIDE SEQUENCE [LARGE SCALE GENOMIC DNA]</scope>
    <source>
        <strain evidence="1 2">LTS37-1</strain>
    </source>
</reference>
<gene>
    <name evidence="1" type="ORF">LABALGLTS371_10880</name>
</gene>
<comment type="caution">
    <text evidence="1">The sequence shown here is derived from an EMBL/GenBank/DDBJ whole genome shotgun (WGS) entry which is preliminary data.</text>
</comment>
<dbReference type="GeneID" id="83549273"/>